<organism evidence="1 2">
    <name type="scientific">Thelephora ganbajun</name>
    <name type="common">Ganba fungus</name>
    <dbReference type="NCBI Taxonomy" id="370292"/>
    <lineage>
        <taxon>Eukaryota</taxon>
        <taxon>Fungi</taxon>
        <taxon>Dikarya</taxon>
        <taxon>Basidiomycota</taxon>
        <taxon>Agaricomycotina</taxon>
        <taxon>Agaricomycetes</taxon>
        <taxon>Thelephorales</taxon>
        <taxon>Thelephoraceae</taxon>
        <taxon>Thelephora</taxon>
    </lineage>
</organism>
<accession>A0ACB6ZF63</accession>
<evidence type="ECO:0000313" key="2">
    <source>
        <dbReference type="Proteomes" id="UP000886501"/>
    </source>
</evidence>
<gene>
    <name evidence="1" type="ORF">BDM02DRAFT_3187373</name>
</gene>
<sequence length="223" mass="24743">MVVECLDMFSSFFVTDDGGATMVTRGSEQLAGLFVMCFLRAFPYLLSMEPASTIIRDFCFSMSAIHHLVAHLRGKQLPDWGDYTPPTDELSTRLVGLLHTAFFVSRSAPFHFGYTVLDTNNMTSNENARLEQLFALIIREHETFASKDPRVGVSKFKPTMVFLQYVARREENGTDKSSNTSFRVAGFSPPLPNFTLDLRTGCSTPGSSTSNSTEAHSFGRGPI</sequence>
<protein>
    <submittedName>
        <fullName evidence="1">Uncharacterized protein</fullName>
    </submittedName>
</protein>
<reference evidence="1" key="1">
    <citation type="submission" date="2019-10" db="EMBL/GenBank/DDBJ databases">
        <authorList>
            <consortium name="DOE Joint Genome Institute"/>
            <person name="Kuo A."/>
            <person name="Miyauchi S."/>
            <person name="Kiss E."/>
            <person name="Drula E."/>
            <person name="Kohler A."/>
            <person name="Sanchez-Garcia M."/>
            <person name="Andreopoulos B."/>
            <person name="Barry K.W."/>
            <person name="Bonito G."/>
            <person name="Buee M."/>
            <person name="Carver A."/>
            <person name="Chen C."/>
            <person name="Cichocki N."/>
            <person name="Clum A."/>
            <person name="Culley D."/>
            <person name="Crous P.W."/>
            <person name="Fauchery L."/>
            <person name="Girlanda M."/>
            <person name="Hayes R."/>
            <person name="Keri Z."/>
            <person name="Labutti K."/>
            <person name="Lipzen A."/>
            <person name="Lombard V."/>
            <person name="Magnuson J."/>
            <person name="Maillard F."/>
            <person name="Morin E."/>
            <person name="Murat C."/>
            <person name="Nolan M."/>
            <person name="Ohm R."/>
            <person name="Pangilinan J."/>
            <person name="Pereira M."/>
            <person name="Perotto S."/>
            <person name="Peter M."/>
            <person name="Riley R."/>
            <person name="Sitrit Y."/>
            <person name="Stielow B."/>
            <person name="Szollosi G."/>
            <person name="Zifcakova L."/>
            <person name="Stursova M."/>
            <person name="Spatafora J.W."/>
            <person name="Tedersoo L."/>
            <person name="Vaario L.-M."/>
            <person name="Yamada A."/>
            <person name="Yan M."/>
            <person name="Wang P."/>
            <person name="Xu J."/>
            <person name="Bruns T."/>
            <person name="Baldrian P."/>
            <person name="Vilgalys R."/>
            <person name="Henrissat B."/>
            <person name="Grigoriev I.V."/>
            <person name="Hibbett D."/>
            <person name="Nagy L.G."/>
            <person name="Martin F.M."/>
        </authorList>
    </citation>
    <scope>NUCLEOTIDE SEQUENCE</scope>
    <source>
        <strain evidence="1">P2</strain>
    </source>
</reference>
<reference evidence="1" key="2">
    <citation type="journal article" date="2020" name="Nat. Commun.">
        <title>Large-scale genome sequencing of mycorrhizal fungi provides insights into the early evolution of symbiotic traits.</title>
        <authorList>
            <person name="Miyauchi S."/>
            <person name="Kiss E."/>
            <person name="Kuo A."/>
            <person name="Drula E."/>
            <person name="Kohler A."/>
            <person name="Sanchez-Garcia M."/>
            <person name="Morin E."/>
            <person name="Andreopoulos B."/>
            <person name="Barry K.W."/>
            <person name="Bonito G."/>
            <person name="Buee M."/>
            <person name="Carver A."/>
            <person name="Chen C."/>
            <person name="Cichocki N."/>
            <person name="Clum A."/>
            <person name="Culley D."/>
            <person name="Crous P.W."/>
            <person name="Fauchery L."/>
            <person name="Girlanda M."/>
            <person name="Hayes R.D."/>
            <person name="Keri Z."/>
            <person name="LaButti K."/>
            <person name="Lipzen A."/>
            <person name="Lombard V."/>
            <person name="Magnuson J."/>
            <person name="Maillard F."/>
            <person name="Murat C."/>
            <person name="Nolan M."/>
            <person name="Ohm R.A."/>
            <person name="Pangilinan J."/>
            <person name="Pereira M.F."/>
            <person name="Perotto S."/>
            <person name="Peter M."/>
            <person name="Pfister S."/>
            <person name="Riley R."/>
            <person name="Sitrit Y."/>
            <person name="Stielow J.B."/>
            <person name="Szollosi G."/>
            <person name="Zifcakova L."/>
            <person name="Stursova M."/>
            <person name="Spatafora J.W."/>
            <person name="Tedersoo L."/>
            <person name="Vaario L.M."/>
            <person name="Yamada A."/>
            <person name="Yan M."/>
            <person name="Wang P."/>
            <person name="Xu J."/>
            <person name="Bruns T."/>
            <person name="Baldrian P."/>
            <person name="Vilgalys R."/>
            <person name="Dunand C."/>
            <person name="Henrissat B."/>
            <person name="Grigoriev I.V."/>
            <person name="Hibbett D."/>
            <person name="Nagy L.G."/>
            <person name="Martin F.M."/>
        </authorList>
    </citation>
    <scope>NUCLEOTIDE SEQUENCE</scope>
    <source>
        <strain evidence="1">P2</strain>
    </source>
</reference>
<comment type="caution">
    <text evidence="1">The sequence shown here is derived from an EMBL/GenBank/DDBJ whole genome shotgun (WGS) entry which is preliminary data.</text>
</comment>
<proteinExistence type="predicted"/>
<evidence type="ECO:0000313" key="1">
    <source>
        <dbReference type="EMBL" id="KAF9648093.1"/>
    </source>
</evidence>
<name>A0ACB6ZF63_THEGA</name>
<keyword evidence="2" id="KW-1185">Reference proteome</keyword>
<dbReference type="Proteomes" id="UP000886501">
    <property type="component" value="Unassembled WGS sequence"/>
</dbReference>
<dbReference type="EMBL" id="MU118019">
    <property type="protein sequence ID" value="KAF9648093.1"/>
    <property type="molecule type" value="Genomic_DNA"/>
</dbReference>